<dbReference type="RefSeq" id="WP_367957185.1">
    <property type="nucleotide sequence ID" value="NZ_JBDPGJ010000008.1"/>
</dbReference>
<proteinExistence type="predicted"/>
<keyword evidence="2" id="KW-1185">Reference proteome</keyword>
<evidence type="ECO:0000313" key="1">
    <source>
        <dbReference type="EMBL" id="MEX0409334.1"/>
    </source>
</evidence>
<sequence length="64" mass="7088">MSTGHPLWQRIKDLFRSSRPVRDLGEPHQEVGGVMVTLAALCAANGLDMERSGAQELDRIEDEP</sequence>
<accession>A0ABV3SRA2</accession>
<dbReference type="Proteomes" id="UP001556692">
    <property type="component" value="Unassembled WGS sequence"/>
</dbReference>
<dbReference type="EMBL" id="JBDPGJ010000008">
    <property type="protein sequence ID" value="MEX0409334.1"/>
    <property type="molecule type" value="Genomic_DNA"/>
</dbReference>
<gene>
    <name evidence="1" type="ORF">ABGN05_27200</name>
</gene>
<evidence type="ECO:0000313" key="2">
    <source>
        <dbReference type="Proteomes" id="UP001556692"/>
    </source>
</evidence>
<name>A0ABV3SRA2_9HYPH</name>
<protein>
    <submittedName>
        <fullName evidence="1">Uncharacterized protein</fullName>
    </submittedName>
</protein>
<reference evidence="1 2" key="1">
    <citation type="submission" date="2024-05" db="EMBL/GenBank/DDBJ databases">
        <authorList>
            <person name="Jiang F."/>
        </authorList>
    </citation>
    <scope>NUCLEOTIDE SEQUENCE [LARGE SCALE GENOMIC DNA]</scope>
    <source>
        <strain evidence="1 2">LZ166</strain>
    </source>
</reference>
<comment type="caution">
    <text evidence="1">The sequence shown here is derived from an EMBL/GenBank/DDBJ whole genome shotgun (WGS) entry which is preliminary data.</text>
</comment>
<organism evidence="1 2">
    <name type="scientific">Aquibium pacificus</name>
    <dbReference type="NCBI Taxonomy" id="3153579"/>
    <lineage>
        <taxon>Bacteria</taxon>
        <taxon>Pseudomonadati</taxon>
        <taxon>Pseudomonadota</taxon>
        <taxon>Alphaproteobacteria</taxon>
        <taxon>Hyphomicrobiales</taxon>
        <taxon>Phyllobacteriaceae</taxon>
        <taxon>Aquibium</taxon>
    </lineage>
</organism>